<protein>
    <submittedName>
        <fullName evidence="3">M23 family metallopeptidase</fullName>
    </submittedName>
</protein>
<keyword evidence="1" id="KW-0812">Transmembrane</keyword>
<dbReference type="SUPFAM" id="SSF51261">
    <property type="entry name" value="Duplicated hybrid motif"/>
    <property type="match status" value="1"/>
</dbReference>
<accession>A0A4Y8KSY5</accession>
<dbReference type="CDD" id="cd12797">
    <property type="entry name" value="M23_peptidase"/>
    <property type="match status" value="1"/>
</dbReference>
<keyword evidence="1" id="KW-1133">Transmembrane helix</keyword>
<name>A0A4Y8KSY5_9MICO</name>
<proteinExistence type="predicted"/>
<feature type="transmembrane region" description="Helical" evidence="1">
    <location>
        <begin position="59"/>
        <end position="80"/>
    </location>
</feature>
<keyword evidence="1" id="KW-0472">Membrane</keyword>
<evidence type="ECO:0000259" key="2">
    <source>
        <dbReference type="Pfam" id="PF01551"/>
    </source>
</evidence>
<dbReference type="PANTHER" id="PTHR21666:SF270">
    <property type="entry name" value="MUREIN HYDROLASE ACTIVATOR ENVC"/>
    <property type="match status" value="1"/>
</dbReference>
<organism evidence="3 4">
    <name type="scientific">Cryobacterium psychrophilum</name>
    <dbReference type="NCBI Taxonomy" id="41988"/>
    <lineage>
        <taxon>Bacteria</taxon>
        <taxon>Bacillati</taxon>
        <taxon>Actinomycetota</taxon>
        <taxon>Actinomycetes</taxon>
        <taxon>Micrococcales</taxon>
        <taxon>Microbacteriaceae</taxon>
        <taxon>Cryobacterium</taxon>
    </lineage>
</organism>
<dbReference type="InterPro" id="IPR016047">
    <property type="entry name" value="M23ase_b-sheet_dom"/>
</dbReference>
<comment type="caution">
    <text evidence="3">The sequence shown here is derived from an EMBL/GenBank/DDBJ whole genome shotgun (WGS) entry which is preliminary data.</text>
</comment>
<dbReference type="InterPro" id="IPR050570">
    <property type="entry name" value="Cell_wall_metabolism_enzyme"/>
</dbReference>
<dbReference type="AlphaFoldDB" id="A0A4Y8KSY5"/>
<dbReference type="EMBL" id="SOHQ01000007">
    <property type="protein sequence ID" value="TFD81854.1"/>
    <property type="molecule type" value="Genomic_DNA"/>
</dbReference>
<dbReference type="GO" id="GO:0004222">
    <property type="term" value="F:metalloendopeptidase activity"/>
    <property type="evidence" value="ECO:0007669"/>
    <property type="project" value="TreeGrafter"/>
</dbReference>
<dbReference type="InterPro" id="IPR011055">
    <property type="entry name" value="Dup_hybrid_motif"/>
</dbReference>
<evidence type="ECO:0000313" key="3">
    <source>
        <dbReference type="EMBL" id="TFD81854.1"/>
    </source>
</evidence>
<sequence>MDSTGHIATAPAVPGLLPTMSRRDIRALENRMRESRFAPPLPKPARTAPKRASIGRQTATGVAMAMIALFTVSASLPALAVSPQAPQASAPSSADSAGEQILRFSSTASAPIQRDGFTVTDVPKPASYTELAANGRWASLDESQLSDLGWALPVLGRVTSRFGPRPNRPVAGVGGYHKGTDIAAPCGQPVFAATGGTVVQSGYQGSYGKWLLIDHGDGIKSGYAHNSTLLVNAGQTVTAGEVIALVGTTGSSSGCHVHFETRVDGTHLNPQTFMSSRGVSLD</sequence>
<dbReference type="Gene3D" id="2.70.70.10">
    <property type="entry name" value="Glucose Permease (Domain IIA)"/>
    <property type="match status" value="1"/>
</dbReference>
<dbReference type="Pfam" id="PF01551">
    <property type="entry name" value="Peptidase_M23"/>
    <property type="match status" value="1"/>
</dbReference>
<dbReference type="Proteomes" id="UP000298218">
    <property type="component" value="Unassembled WGS sequence"/>
</dbReference>
<dbReference type="PANTHER" id="PTHR21666">
    <property type="entry name" value="PEPTIDASE-RELATED"/>
    <property type="match status" value="1"/>
</dbReference>
<feature type="domain" description="M23ase beta-sheet core" evidence="2">
    <location>
        <begin position="176"/>
        <end position="270"/>
    </location>
</feature>
<evidence type="ECO:0000313" key="4">
    <source>
        <dbReference type="Proteomes" id="UP000298218"/>
    </source>
</evidence>
<keyword evidence="4" id="KW-1185">Reference proteome</keyword>
<evidence type="ECO:0000256" key="1">
    <source>
        <dbReference type="SAM" id="Phobius"/>
    </source>
</evidence>
<gene>
    <name evidence="3" type="ORF">E3T53_02380</name>
</gene>
<reference evidence="3 4" key="1">
    <citation type="submission" date="2019-03" db="EMBL/GenBank/DDBJ databases">
        <title>Genomics of glacier-inhabiting Cryobacterium strains.</title>
        <authorList>
            <person name="Liu Q."/>
            <person name="Xin Y.-H."/>
        </authorList>
    </citation>
    <scope>NUCLEOTIDE SEQUENCE [LARGE SCALE GENOMIC DNA]</scope>
    <source>
        <strain evidence="3 4">CGMCC 1.4292</strain>
    </source>
</reference>